<feature type="domain" description="FFD box profile" evidence="3">
    <location>
        <begin position="299"/>
        <end position="315"/>
    </location>
</feature>
<feature type="compositionally biased region" description="Low complexity" evidence="2">
    <location>
        <begin position="322"/>
        <end position="336"/>
    </location>
</feature>
<evidence type="ECO:0000259" key="3">
    <source>
        <dbReference type="PROSITE" id="PS51513"/>
    </source>
</evidence>
<protein>
    <recommendedName>
        <fullName evidence="3">FFD box profile domain-containing protein</fullName>
    </recommendedName>
</protein>
<evidence type="ECO:0000313" key="5">
    <source>
        <dbReference type="Proteomes" id="UP000018050"/>
    </source>
</evidence>
<feature type="region of interest" description="Disordered" evidence="2">
    <location>
        <begin position="96"/>
        <end position="153"/>
    </location>
</feature>
<dbReference type="SMART" id="SM01199">
    <property type="entry name" value="FDF"/>
    <property type="match status" value="1"/>
</dbReference>
<dbReference type="InterPro" id="IPR025761">
    <property type="entry name" value="FFD_box"/>
</dbReference>
<dbReference type="PANTHER" id="PTHR13586">
    <property type="entry name" value="SCD6 PROTEIN-RELATED"/>
    <property type="match status" value="1"/>
</dbReference>
<dbReference type="InterPro" id="IPR025609">
    <property type="entry name" value="Lsm14-like_N"/>
</dbReference>
<feature type="compositionally biased region" description="Gly residues" evidence="2">
    <location>
        <begin position="214"/>
        <end position="227"/>
    </location>
</feature>
<dbReference type="EMBL" id="HG672087">
    <property type="protein sequence ID" value="CDI82153.1"/>
    <property type="molecule type" value="Genomic_DNA"/>
</dbReference>
<evidence type="ECO:0000313" key="4">
    <source>
        <dbReference type="EMBL" id="CDI82153.1"/>
    </source>
</evidence>
<dbReference type="AlphaFoldDB" id="U6GSB0"/>
<gene>
    <name evidence="4" type="ORF">EAH_00065060</name>
</gene>
<feature type="region of interest" description="Disordered" evidence="2">
    <location>
        <begin position="284"/>
        <end position="411"/>
    </location>
</feature>
<dbReference type="Proteomes" id="UP000018050">
    <property type="component" value="Unassembled WGS sequence"/>
</dbReference>
<dbReference type="OrthoDB" id="21539at2759"/>
<proteinExistence type="predicted"/>
<dbReference type="VEuPathDB" id="ToxoDB:EAH_00065060"/>
<accession>U6GSB0</accession>
<evidence type="ECO:0000256" key="1">
    <source>
        <dbReference type="PROSITE-ProRule" id="PRU00846"/>
    </source>
</evidence>
<dbReference type="SUPFAM" id="SSF50182">
    <property type="entry name" value="Sm-like ribonucleoproteins"/>
    <property type="match status" value="1"/>
</dbReference>
<dbReference type="InterPro" id="IPR010920">
    <property type="entry name" value="LSM_dom_sf"/>
</dbReference>
<dbReference type="GeneID" id="25274576"/>
<dbReference type="RefSeq" id="XP_013248338.1">
    <property type="nucleotide sequence ID" value="XM_013392884.1"/>
</dbReference>
<feature type="compositionally biased region" description="Gly residues" evidence="2">
    <location>
        <begin position="389"/>
        <end position="404"/>
    </location>
</feature>
<keyword evidence="5" id="KW-1185">Reference proteome</keyword>
<dbReference type="InterPro" id="IPR019050">
    <property type="entry name" value="FDF_dom"/>
</dbReference>
<feature type="region of interest" description="Disordered" evidence="2">
    <location>
        <begin position="175"/>
        <end position="264"/>
    </location>
</feature>
<feature type="compositionally biased region" description="Gly residues" evidence="2">
    <location>
        <begin position="135"/>
        <end position="153"/>
    </location>
</feature>
<reference evidence="4" key="2">
    <citation type="submission" date="2013-10" db="EMBL/GenBank/DDBJ databases">
        <authorList>
            <person name="Aslett M."/>
        </authorList>
    </citation>
    <scope>NUCLEOTIDE SEQUENCE</scope>
    <source>
        <strain evidence="4">Houghton</strain>
    </source>
</reference>
<feature type="compositionally biased region" description="Low complexity" evidence="2">
    <location>
        <begin position="111"/>
        <end position="134"/>
    </location>
</feature>
<evidence type="ECO:0000256" key="2">
    <source>
        <dbReference type="SAM" id="MobiDB-lite"/>
    </source>
</evidence>
<dbReference type="Pfam" id="PF12701">
    <property type="entry name" value="LSM14"/>
    <property type="match status" value="1"/>
</dbReference>
<dbReference type="Gene3D" id="2.30.30.100">
    <property type="match status" value="1"/>
</dbReference>
<feature type="compositionally biased region" description="Low complexity" evidence="2">
    <location>
        <begin position="201"/>
        <end position="210"/>
    </location>
</feature>
<dbReference type="PROSITE" id="PS51513">
    <property type="entry name" value="FFD"/>
    <property type="match status" value="1"/>
</dbReference>
<reference evidence="4" key="1">
    <citation type="submission" date="2013-10" db="EMBL/GenBank/DDBJ databases">
        <title>Genomic analysis of the causative agents of coccidiosis in chickens.</title>
        <authorList>
            <person name="Reid A.J."/>
            <person name="Blake D."/>
            <person name="Billington K."/>
            <person name="Browne H."/>
            <person name="Dunn M."/>
            <person name="Hung S."/>
            <person name="Kawahara F."/>
            <person name="Miranda-Saavedra D."/>
            <person name="Mourier T."/>
            <person name="Nagra H."/>
            <person name="Otto T.D."/>
            <person name="Rawlings N."/>
            <person name="Sanchez A."/>
            <person name="Sanders M."/>
            <person name="Subramaniam C."/>
            <person name="Tay Y."/>
            <person name="Dear P."/>
            <person name="Doerig C."/>
            <person name="Gruber A."/>
            <person name="Parkinson J."/>
            <person name="Shirley M."/>
            <person name="Wan K.L."/>
            <person name="Berriman M."/>
            <person name="Tomley F."/>
            <person name="Pain A."/>
        </authorList>
    </citation>
    <scope>NUCLEOTIDE SEQUENCE</scope>
    <source>
        <strain evidence="4">Houghton</strain>
    </source>
</reference>
<dbReference type="OMA" id="WYPPPGH"/>
<feature type="compositionally biased region" description="Basic and acidic residues" evidence="2">
    <location>
        <begin position="230"/>
        <end position="242"/>
    </location>
</feature>
<dbReference type="SMART" id="SM01271">
    <property type="entry name" value="LSM14"/>
    <property type="match status" value="1"/>
</dbReference>
<organism evidence="4 5">
    <name type="scientific">Eimeria acervulina</name>
    <name type="common">Coccidian parasite</name>
    <dbReference type="NCBI Taxonomy" id="5801"/>
    <lineage>
        <taxon>Eukaryota</taxon>
        <taxon>Sar</taxon>
        <taxon>Alveolata</taxon>
        <taxon>Apicomplexa</taxon>
        <taxon>Conoidasida</taxon>
        <taxon>Coccidia</taxon>
        <taxon>Eucoccidiorida</taxon>
        <taxon>Eimeriorina</taxon>
        <taxon>Eimeriidae</taxon>
        <taxon>Eimeria</taxon>
    </lineage>
</organism>
<name>U6GSB0_EIMAC</name>
<sequence length="411" mass="42572">MFSLVDESLRPIVVCFFSRFPPPLCGVLDSINPMASTVSLRCVQSFGTEGRPVPVPVPPSPEIYNSVVFYGKHIKDLTVCSEPEVPAPPVGAYPQDPAILSMEMGGPSGPPQRSSAASSLLRPAAGSPVPHVTGGPTGGPSTGGPSVFGGLGGGSAEVGEDSCCAPAAPFAGRGLGGTASQPQTGEDIGTVAVTGGGPQQDGGRQQTNTRGRGGRGGGASGRQGARGRGQRIDGRDGERGGRAEGYNEGPRGVVGELPGRPNLQLKNEVAEEFDFDAMNSKFEKPATLGEGSEFASGGTAYDKNKSFFDSISCEALEKRGGQEQQQQQQQQQANEGKSQEQDNRGRRTGTRQQNRALDVDTFGEGAAHFTVRYFGGRRGGRGKGRGNFNRGGGPGGPQQGGRGGSEVKQRR</sequence>
<feature type="short sequence motif" description="FFD box" evidence="1">
    <location>
        <begin position="299"/>
        <end position="315"/>
    </location>
</feature>